<dbReference type="Proteomes" id="UP000464178">
    <property type="component" value="Chromosome"/>
</dbReference>
<dbReference type="AlphaFoldDB" id="A0A6P2CVI9"/>
<dbReference type="KEGG" id="gms:SOIL9_50970"/>
<gene>
    <name evidence="1" type="ORF">SOIL9_50970</name>
</gene>
<organism evidence="1 2">
    <name type="scientific">Gemmata massiliana</name>
    <dbReference type="NCBI Taxonomy" id="1210884"/>
    <lineage>
        <taxon>Bacteria</taxon>
        <taxon>Pseudomonadati</taxon>
        <taxon>Planctomycetota</taxon>
        <taxon>Planctomycetia</taxon>
        <taxon>Gemmatales</taxon>
        <taxon>Gemmataceae</taxon>
        <taxon>Gemmata</taxon>
    </lineage>
</organism>
<dbReference type="EMBL" id="LR593886">
    <property type="protein sequence ID" value="VTR92617.1"/>
    <property type="molecule type" value="Genomic_DNA"/>
</dbReference>
<accession>A0A6P2CVI9</accession>
<keyword evidence="2" id="KW-1185">Reference proteome</keyword>
<evidence type="ECO:0000313" key="2">
    <source>
        <dbReference type="Proteomes" id="UP000464178"/>
    </source>
</evidence>
<name>A0A6P2CVI9_9BACT</name>
<proteinExistence type="predicted"/>
<protein>
    <submittedName>
        <fullName evidence="1">Uncharacterized protein</fullName>
    </submittedName>
</protein>
<evidence type="ECO:0000313" key="1">
    <source>
        <dbReference type="EMBL" id="VTR92617.1"/>
    </source>
</evidence>
<sequence>MILRKVARTFVNAAGEFPVNQKIVVCDLFPL</sequence>
<reference evidence="1 2" key="1">
    <citation type="submission" date="2019-05" db="EMBL/GenBank/DDBJ databases">
        <authorList>
            <consortium name="Science for Life Laboratories"/>
        </authorList>
    </citation>
    <scope>NUCLEOTIDE SEQUENCE [LARGE SCALE GENOMIC DNA]</scope>
    <source>
        <strain evidence="1">Soil9</strain>
    </source>
</reference>